<dbReference type="SUPFAM" id="SSF51735">
    <property type="entry name" value="NAD(P)-binding Rossmann-fold domains"/>
    <property type="match status" value="1"/>
</dbReference>
<protein>
    <submittedName>
        <fullName evidence="3">NADP-dependent oxidoreductase</fullName>
    </submittedName>
</protein>
<accession>A0A4S4FTE6</accession>
<dbReference type="Gene3D" id="3.40.50.720">
    <property type="entry name" value="NAD(P)-binding Rossmann-like Domain"/>
    <property type="match status" value="1"/>
</dbReference>
<proteinExistence type="predicted"/>
<evidence type="ECO:0000313" key="3">
    <source>
        <dbReference type="EMBL" id="THG34050.1"/>
    </source>
</evidence>
<dbReference type="OrthoDB" id="3727682at2"/>
<evidence type="ECO:0000256" key="1">
    <source>
        <dbReference type="ARBA" id="ARBA00022857"/>
    </source>
</evidence>
<dbReference type="SMART" id="SM00829">
    <property type="entry name" value="PKS_ER"/>
    <property type="match status" value="1"/>
</dbReference>
<dbReference type="AlphaFoldDB" id="A0A4S4FTE6"/>
<dbReference type="PANTHER" id="PTHR44154:SF1">
    <property type="entry name" value="QUINONE OXIDOREDUCTASE"/>
    <property type="match status" value="1"/>
</dbReference>
<feature type="domain" description="Enoyl reductase (ER)" evidence="2">
    <location>
        <begin position="20"/>
        <end position="316"/>
    </location>
</feature>
<dbReference type="InterPro" id="IPR011032">
    <property type="entry name" value="GroES-like_sf"/>
</dbReference>
<sequence length="322" mass="33430">MTYSAALPQTARAVRFDRYGTRDVLQVREVPMPRPSASEVLVEVRAAGINPGEVIIRSGGLHDRYPATFPSGEGTDLAGVVVATGSDVTRFDIGDAVLGYSWARSSHASHVVVPEYQLIAKPEQLAWEVAGALDVAGTTAVAAVRAIAAHPGEVIAVSGASGGVGTLVTQLLVRQGALVLGIASTASAERLSAHGAAPVPYGPDLADRLLAAGGGNVDAFIDLYGPEYLHLAIDLGITPDRIDTVVYSDAAVALGIRMAGAASLPDQEIPEVLQALADLLAAGELELPIAATFPLERVIDAFEQLEHGHTPGKIVLIPHQKN</sequence>
<comment type="caution">
    <text evidence="3">The sequence shown here is derived from an EMBL/GenBank/DDBJ whole genome shotgun (WGS) entry which is preliminary data.</text>
</comment>
<dbReference type="PANTHER" id="PTHR44154">
    <property type="entry name" value="QUINONE OXIDOREDUCTASE"/>
    <property type="match status" value="1"/>
</dbReference>
<organism evidence="3 4">
    <name type="scientific">Orlajensenia flava</name>
    <dbReference type="NCBI Taxonomy" id="2565934"/>
    <lineage>
        <taxon>Bacteria</taxon>
        <taxon>Bacillati</taxon>
        <taxon>Actinomycetota</taxon>
        <taxon>Actinomycetes</taxon>
        <taxon>Micrococcales</taxon>
        <taxon>Microbacteriaceae</taxon>
        <taxon>Orlajensenia</taxon>
    </lineage>
</organism>
<gene>
    <name evidence="3" type="ORF">E6C70_11575</name>
</gene>
<dbReference type="GO" id="GO:0016491">
    <property type="term" value="F:oxidoreductase activity"/>
    <property type="evidence" value="ECO:0007669"/>
    <property type="project" value="InterPro"/>
</dbReference>
<dbReference type="SUPFAM" id="SSF50129">
    <property type="entry name" value="GroES-like"/>
    <property type="match status" value="1"/>
</dbReference>
<keyword evidence="4" id="KW-1185">Reference proteome</keyword>
<name>A0A4S4FTE6_9MICO</name>
<dbReference type="InterPro" id="IPR051603">
    <property type="entry name" value="Zinc-ADH_QOR/CCCR"/>
</dbReference>
<evidence type="ECO:0000259" key="2">
    <source>
        <dbReference type="SMART" id="SM00829"/>
    </source>
</evidence>
<evidence type="ECO:0000313" key="4">
    <source>
        <dbReference type="Proteomes" id="UP000307380"/>
    </source>
</evidence>
<dbReference type="Pfam" id="PF08240">
    <property type="entry name" value="ADH_N"/>
    <property type="match status" value="1"/>
</dbReference>
<dbReference type="InterPro" id="IPR020843">
    <property type="entry name" value="ER"/>
</dbReference>
<dbReference type="Pfam" id="PF13602">
    <property type="entry name" value="ADH_zinc_N_2"/>
    <property type="match status" value="1"/>
</dbReference>
<dbReference type="InterPro" id="IPR036291">
    <property type="entry name" value="NAD(P)-bd_dom_sf"/>
</dbReference>
<dbReference type="InterPro" id="IPR013154">
    <property type="entry name" value="ADH-like_N"/>
</dbReference>
<reference evidence="3 4" key="1">
    <citation type="submission" date="2019-04" db="EMBL/GenBank/DDBJ databases">
        <authorList>
            <person name="Jiang L."/>
        </authorList>
    </citation>
    <scope>NUCLEOTIDE SEQUENCE [LARGE SCALE GENOMIC DNA]</scope>
    <source>
        <strain evidence="3 4">YIM 131861</strain>
    </source>
</reference>
<dbReference type="CDD" id="cd05289">
    <property type="entry name" value="MDR_like_2"/>
    <property type="match status" value="1"/>
</dbReference>
<dbReference type="Proteomes" id="UP000307380">
    <property type="component" value="Unassembled WGS sequence"/>
</dbReference>
<dbReference type="EMBL" id="SSSN01000007">
    <property type="protein sequence ID" value="THG34050.1"/>
    <property type="molecule type" value="Genomic_DNA"/>
</dbReference>
<dbReference type="Gene3D" id="3.90.180.10">
    <property type="entry name" value="Medium-chain alcohol dehydrogenases, catalytic domain"/>
    <property type="match status" value="1"/>
</dbReference>
<keyword evidence="1" id="KW-0521">NADP</keyword>